<keyword evidence="6" id="KW-0408">Iron</keyword>
<dbReference type="Pfam" id="PF04055">
    <property type="entry name" value="Radical_SAM"/>
    <property type="match status" value="1"/>
</dbReference>
<evidence type="ECO:0000256" key="5">
    <source>
        <dbReference type="ARBA" id="ARBA00022741"/>
    </source>
</evidence>
<evidence type="ECO:0000256" key="6">
    <source>
        <dbReference type="ARBA" id="ARBA00023004"/>
    </source>
</evidence>
<dbReference type="InterPro" id="IPR040064">
    <property type="entry name" value="MoaA-like"/>
</dbReference>
<keyword evidence="10 12" id="KW-0456">Lyase</keyword>
<dbReference type="SFLD" id="SFLDG01067">
    <property type="entry name" value="SPASM/twitch_domain_containing"/>
    <property type="match status" value="1"/>
</dbReference>
<sequence>MERFLMFIDQFNRRFSYLRLSVTDVCNFKCSYCLPQGYQRPEQALQFLTLDEIQKLVITFAKAGTSKIRITGGEPTLRRDIEAIIALCAEPLEVKTVAMTTNGYRLAKHVNSWQQAGLSRINISIDSFDERLFNQITGTKRFGKVMDGIEAALSCDLTVKLNTVLMKTYNFVQFDRTLERLRDWPVELRYIELMETLEQRQLFESEHISGQRLKLFLQQRGWTMLPQARDAGPAQVFSHPDYRGKVGLIMPYEHDFCAGCNRLRISAVGKLHLCLFGESGHDLRPYLQQDGIQPLADAISHALRDKQSGHHLLERNPGQTIHLASVGG</sequence>
<evidence type="ECO:0000256" key="3">
    <source>
        <dbReference type="ARBA" id="ARBA00022691"/>
    </source>
</evidence>
<reference evidence="12 13" key="1">
    <citation type="journal article" date="2013" name="Int. J. Syst. Evol. Microbiol.">
        <title>Celerinatantimonas yamalensis sp. nov., a cold-adapted diazotrophic bacterium from a cold permafrost brine.</title>
        <authorList>
            <person name="Shcherbakova V."/>
            <person name="Chuvilskaya N."/>
            <person name="Rivkina E."/>
            <person name="Demidov N."/>
            <person name="Uchaeva V."/>
            <person name="Suetin S."/>
            <person name="Suzina N."/>
            <person name="Gilichinsky D."/>
        </authorList>
    </citation>
    <scope>NUCLEOTIDE SEQUENCE [LARGE SCALE GENOMIC DNA]</scope>
    <source>
        <strain evidence="12 13">C7</strain>
    </source>
</reference>
<evidence type="ECO:0000256" key="10">
    <source>
        <dbReference type="ARBA" id="ARBA00023239"/>
    </source>
</evidence>
<dbReference type="PANTHER" id="PTHR22960">
    <property type="entry name" value="MOLYBDOPTERIN COFACTOR SYNTHESIS PROTEIN A"/>
    <property type="match status" value="1"/>
</dbReference>
<dbReference type="Gene3D" id="3.20.20.70">
    <property type="entry name" value="Aldolase class I"/>
    <property type="match status" value="1"/>
</dbReference>
<dbReference type="Proteomes" id="UP001629953">
    <property type="component" value="Unassembled WGS sequence"/>
</dbReference>
<evidence type="ECO:0000313" key="12">
    <source>
        <dbReference type="EMBL" id="MFM2483981.1"/>
    </source>
</evidence>
<dbReference type="CDD" id="cd21117">
    <property type="entry name" value="Twitch_MoaA"/>
    <property type="match status" value="1"/>
</dbReference>
<evidence type="ECO:0000256" key="8">
    <source>
        <dbReference type="ARBA" id="ARBA00023134"/>
    </source>
</evidence>
<dbReference type="CDD" id="cd01335">
    <property type="entry name" value="Radical_SAM"/>
    <property type="match status" value="1"/>
</dbReference>
<name>A0ABW9G4M3_9GAMM</name>
<dbReference type="NCBIfam" id="TIGR02666">
    <property type="entry name" value="moaA"/>
    <property type="match status" value="1"/>
</dbReference>
<dbReference type="InterPro" id="IPR010505">
    <property type="entry name" value="MoaA_twitch"/>
</dbReference>
<accession>A0ABW9G4M3</accession>
<protein>
    <submittedName>
        <fullName evidence="12">GTP 3',8-cyclase MoaA</fullName>
        <ecNumber evidence="12">4.1.99.22</ecNumber>
    </submittedName>
</protein>
<evidence type="ECO:0000256" key="7">
    <source>
        <dbReference type="ARBA" id="ARBA00023014"/>
    </source>
</evidence>
<keyword evidence="13" id="KW-1185">Reference proteome</keyword>
<dbReference type="EC" id="4.1.99.22" evidence="12"/>
<evidence type="ECO:0000256" key="9">
    <source>
        <dbReference type="ARBA" id="ARBA00023150"/>
    </source>
</evidence>
<proteinExistence type="predicted"/>
<keyword evidence="2" id="KW-0004">4Fe-4S</keyword>
<comment type="cofactor">
    <cofactor evidence="1">
        <name>[4Fe-4S] cluster</name>
        <dbReference type="ChEBI" id="CHEBI:49883"/>
    </cofactor>
</comment>
<dbReference type="InterPro" id="IPR050105">
    <property type="entry name" value="MoCo_biosynth_MoaA/MoaC"/>
</dbReference>
<keyword evidence="5" id="KW-0547">Nucleotide-binding</keyword>
<dbReference type="InterPro" id="IPR013785">
    <property type="entry name" value="Aldolase_TIM"/>
</dbReference>
<dbReference type="InterPro" id="IPR058240">
    <property type="entry name" value="rSAM_sf"/>
</dbReference>
<gene>
    <name evidence="12" type="primary">moaA</name>
    <name evidence="12" type="ORF">ABUE30_02695</name>
</gene>
<dbReference type="SUPFAM" id="SSF102114">
    <property type="entry name" value="Radical SAM enzymes"/>
    <property type="match status" value="1"/>
</dbReference>
<keyword evidence="7" id="KW-0411">Iron-sulfur</keyword>
<keyword evidence="3" id="KW-0949">S-adenosyl-L-methionine</keyword>
<dbReference type="EMBL" id="JBEQCT010000001">
    <property type="protein sequence ID" value="MFM2483981.1"/>
    <property type="molecule type" value="Genomic_DNA"/>
</dbReference>
<dbReference type="PROSITE" id="PS51918">
    <property type="entry name" value="RADICAL_SAM"/>
    <property type="match status" value="1"/>
</dbReference>
<evidence type="ECO:0000256" key="4">
    <source>
        <dbReference type="ARBA" id="ARBA00022723"/>
    </source>
</evidence>
<feature type="domain" description="Radical SAM core" evidence="11">
    <location>
        <begin position="10"/>
        <end position="226"/>
    </location>
</feature>
<evidence type="ECO:0000313" key="13">
    <source>
        <dbReference type="Proteomes" id="UP001629953"/>
    </source>
</evidence>
<comment type="caution">
    <text evidence="12">The sequence shown here is derived from an EMBL/GenBank/DDBJ whole genome shotgun (WGS) entry which is preliminary data.</text>
</comment>
<dbReference type="InterPro" id="IPR007197">
    <property type="entry name" value="rSAM"/>
</dbReference>
<dbReference type="GO" id="GO:0061798">
    <property type="term" value="F:GTP 3',8'-cyclase activity"/>
    <property type="evidence" value="ECO:0007669"/>
    <property type="project" value="UniProtKB-EC"/>
</dbReference>
<keyword evidence="8" id="KW-0342">GTP-binding</keyword>
<dbReference type="Pfam" id="PF06463">
    <property type="entry name" value="Mob_synth_C"/>
    <property type="match status" value="1"/>
</dbReference>
<dbReference type="SFLD" id="SFLDG01383">
    <property type="entry name" value="cyclic_pyranopterin_phosphate"/>
    <property type="match status" value="1"/>
</dbReference>
<dbReference type="InterPro" id="IPR006638">
    <property type="entry name" value="Elp3/MiaA/NifB-like_rSAM"/>
</dbReference>
<evidence type="ECO:0000256" key="1">
    <source>
        <dbReference type="ARBA" id="ARBA00001966"/>
    </source>
</evidence>
<dbReference type="PANTHER" id="PTHR22960:SF28">
    <property type="entry name" value="GTP 3',8-CYCLASE"/>
    <property type="match status" value="1"/>
</dbReference>
<dbReference type="SFLD" id="SFLDS00029">
    <property type="entry name" value="Radical_SAM"/>
    <property type="match status" value="1"/>
</dbReference>
<evidence type="ECO:0000259" key="11">
    <source>
        <dbReference type="PROSITE" id="PS51918"/>
    </source>
</evidence>
<dbReference type="SFLD" id="SFLDG01386">
    <property type="entry name" value="main_SPASM_domain-containing"/>
    <property type="match status" value="1"/>
</dbReference>
<dbReference type="SMART" id="SM00729">
    <property type="entry name" value="Elp3"/>
    <property type="match status" value="1"/>
</dbReference>
<keyword evidence="4" id="KW-0479">Metal-binding</keyword>
<keyword evidence="9" id="KW-0501">Molybdenum cofactor biosynthesis</keyword>
<evidence type="ECO:0000256" key="2">
    <source>
        <dbReference type="ARBA" id="ARBA00022485"/>
    </source>
</evidence>
<dbReference type="InterPro" id="IPR013483">
    <property type="entry name" value="MoaA"/>
</dbReference>
<organism evidence="12 13">
    <name type="scientific">Celerinatantimonas yamalensis</name>
    <dbReference type="NCBI Taxonomy" id="559956"/>
    <lineage>
        <taxon>Bacteria</taxon>
        <taxon>Pseudomonadati</taxon>
        <taxon>Pseudomonadota</taxon>
        <taxon>Gammaproteobacteria</taxon>
        <taxon>Celerinatantimonadaceae</taxon>
        <taxon>Celerinatantimonas</taxon>
    </lineage>
</organism>